<sequence>MAPVRRIRSAAALLVLCESYNNAKKKRNRTCWVREWILRREEYGAYNNLLKKLKIEDAQQFKNFIRMSAVDFEELLTKVGSEIEKQDTHLRASISATERLMVTLRFLASGKYFFSNFLRNMKLLTYFTGDSYQSLMYLFRIPACTMSGFIPEVCMALYKVLKDIYLKRYAPTGTFDKEDEKTHAVVNGTWREDEMPTDNPLQRGVNQNYSIEAKLVREELKEYFTSLIEEVHWQYKYI</sequence>
<evidence type="ECO:0000313" key="2">
    <source>
        <dbReference type="Proteomes" id="UP001162156"/>
    </source>
</evidence>
<evidence type="ECO:0000313" key="1">
    <source>
        <dbReference type="EMBL" id="KAJ8937045.1"/>
    </source>
</evidence>
<reference evidence="1" key="1">
    <citation type="journal article" date="2023" name="Insect Mol. Biol.">
        <title>Genome sequencing provides insights into the evolution of gene families encoding plant cell wall-degrading enzymes in longhorned beetles.</title>
        <authorList>
            <person name="Shin N.R."/>
            <person name="Okamura Y."/>
            <person name="Kirsch R."/>
            <person name="Pauchet Y."/>
        </authorList>
    </citation>
    <scope>NUCLEOTIDE SEQUENCE</scope>
    <source>
        <strain evidence="1">RBIC_L_NR</strain>
    </source>
</reference>
<organism evidence="1 2">
    <name type="scientific">Rhamnusium bicolor</name>
    <dbReference type="NCBI Taxonomy" id="1586634"/>
    <lineage>
        <taxon>Eukaryota</taxon>
        <taxon>Metazoa</taxon>
        <taxon>Ecdysozoa</taxon>
        <taxon>Arthropoda</taxon>
        <taxon>Hexapoda</taxon>
        <taxon>Insecta</taxon>
        <taxon>Pterygota</taxon>
        <taxon>Neoptera</taxon>
        <taxon>Endopterygota</taxon>
        <taxon>Coleoptera</taxon>
        <taxon>Polyphaga</taxon>
        <taxon>Cucujiformia</taxon>
        <taxon>Chrysomeloidea</taxon>
        <taxon>Cerambycidae</taxon>
        <taxon>Lepturinae</taxon>
        <taxon>Rhagiini</taxon>
        <taxon>Rhamnusium</taxon>
    </lineage>
</organism>
<keyword evidence="2" id="KW-1185">Reference proteome</keyword>
<comment type="caution">
    <text evidence="1">The sequence shown here is derived from an EMBL/GenBank/DDBJ whole genome shotgun (WGS) entry which is preliminary data.</text>
</comment>
<accession>A0AAV8XET5</accession>
<proteinExistence type="predicted"/>
<protein>
    <submittedName>
        <fullName evidence="1">Uncharacterized protein</fullName>
    </submittedName>
</protein>
<dbReference type="AlphaFoldDB" id="A0AAV8XET5"/>
<dbReference type="Proteomes" id="UP001162156">
    <property type="component" value="Unassembled WGS sequence"/>
</dbReference>
<name>A0AAV8XET5_9CUCU</name>
<dbReference type="EMBL" id="JANEYF010003359">
    <property type="protein sequence ID" value="KAJ8937045.1"/>
    <property type="molecule type" value="Genomic_DNA"/>
</dbReference>
<gene>
    <name evidence="1" type="ORF">NQ314_012062</name>
</gene>